<dbReference type="InterPro" id="IPR001173">
    <property type="entry name" value="Glyco_trans_2-like"/>
</dbReference>
<dbReference type="NCBIfam" id="NF007482">
    <property type="entry name" value="PRK10073.1"/>
    <property type="match status" value="1"/>
</dbReference>
<keyword evidence="2" id="KW-0808">Transferase</keyword>
<dbReference type="HOGENOM" id="CLU_025996_25_4_6"/>
<evidence type="ECO:0000256" key="1">
    <source>
        <dbReference type="ARBA" id="ARBA00022676"/>
    </source>
</evidence>
<dbReference type="Proteomes" id="UP000002069">
    <property type="component" value="Chromosome"/>
</dbReference>
<gene>
    <name evidence="4" type="ordered locus">Ctu_41360</name>
</gene>
<accession>C9Y394</accession>
<evidence type="ECO:0000256" key="2">
    <source>
        <dbReference type="ARBA" id="ARBA00022679"/>
    </source>
</evidence>
<name>C9Y394_CROTZ</name>
<dbReference type="Gene3D" id="3.90.550.10">
    <property type="entry name" value="Spore Coat Polysaccharide Biosynthesis Protein SpsA, Chain A"/>
    <property type="match status" value="1"/>
</dbReference>
<dbReference type="PANTHER" id="PTHR22916:SF51">
    <property type="entry name" value="GLYCOSYLTRANSFERASE EPSH-RELATED"/>
    <property type="match status" value="1"/>
</dbReference>
<reference evidence="5" key="2">
    <citation type="journal article" date="2011" name="J. Bacteriol.">
        <title>Complete genome sequence of Cronobacter turicensis LMG 23827, a food-borne pathogen causing deaths in neonates.</title>
        <authorList>
            <person name="Stephan R."/>
            <person name="Lehner A."/>
            <person name="Tischler P."/>
            <person name="Rattei T."/>
        </authorList>
    </citation>
    <scope>NUCLEOTIDE SEQUENCE [LARGE SCALE GENOMIC DNA]</scope>
    <source>
        <strain evidence="5">DSM 18703 / CCUG 55852 / LMG 23827 / z3032</strain>
    </source>
</reference>
<keyword evidence="1" id="KW-0328">Glycosyltransferase</keyword>
<dbReference type="EMBL" id="FN543093">
    <property type="protein sequence ID" value="CBA34460.1"/>
    <property type="molecule type" value="Genomic_DNA"/>
</dbReference>
<dbReference type="CDD" id="cd00761">
    <property type="entry name" value="Glyco_tranf_GTA_type"/>
    <property type="match status" value="1"/>
</dbReference>
<dbReference type="PATRIC" id="fig|693216.3.peg.3925"/>
<protein>
    <recommendedName>
        <fullName evidence="3">Glycosyltransferase 2-like domain-containing protein</fullName>
    </recommendedName>
</protein>
<reference evidence="4 5" key="1">
    <citation type="journal article" date="2010" name="J. Bacteriol.">
        <title>Complete Genome Sequence of Cronobacter turicensis LMG 23827, a foodborne pathogen causing deaths in neonates.</title>
        <authorList>
            <person name="Stephan R."/>
            <person name="Lehner A."/>
            <person name="Tischler P."/>
            <person name="Rattei T."/>
        </authorList>
    </citation>
    <scope>NUCLEOTIDE SEQUENCE [LARGE SCALE GENOMIC DNA]</scope>
    <source>
        <strain evidence="5">DSM 18703 / CCUG 55852 / LMG 23827 / z3032</strain>
    </source>
</reference>
<sequence>MTSDDDGLPVPPVSNGESMSDTPLLSIIVAVYNGEKFLSAFFDSIKSQQLDSIELIVVDDGSTDRSAEITESYRAQFPRFQHVKQENQGVSAARNTGLALAHGQYLAFPDIDDVIYPTLYPRLLDIATQNNLDVATCNGTYIYDDGRPAKKIFPSDRLGSTGVLDGPTWLQMALSSRKFLHVTWLNIYRHDFIKRHGFSFEHGLRHQDIPWTTEVLLTAQRVQYIDETLYDYLIHAASVSHTPGTDDTRMRSARHYMKILEMLNAINERYPEQVKRAPACHWQIAKEGLGILHSINNIEDPSKKREITRELFDRGIWEMIWKNARGFKQRWRLGRRYFRLKKIAG</sequence>
<keyword evidence="5" id="KW-1185">Reference proteome</keyword>
<dbReference type="KEGG" id="ctu:CTU_41360"/>
<dbReference type="AlphaFoldDB" id="C9Y394"/>
<organism evidence="4 5">
    <name type="scientific">Cronobacter turicensis (strain DSM 18703 / CCUG 55852 / LMG 23827 / z3032)</name>
    <dbReference type="NCBI Taxonomy" id="693216"/>
    <lineage>
        <taxon>Bacteria</taxon>
        <taxon>Pseudomonadati</taxon>
        <taxon>Pseudomonadota</taxon>
        <taxon>Gammaproteobacteria</taxon>
        <taxon>Enterobacterales</taxon>
        <taxon>Enterobacteriaceae</taxon>
        <taxon>Cronobacter</taxon>
    </lineage>
</organism>
<dbReference type="InterPro" id="IPR029044">
    <property type="entry name" value="Nucleotide-diphossugar_trans"/>
</dbReference>
<dbReference type="SUPFAM" id="SSF53448">
    <property type="entry name" value="Nucleotide-diphospho-sugar transferases"/>
    <property type="match status" value="1"/>
</dbReference>
<dbReference type="GO" id="GO:0016758">
    <property type="term" value="F:hexosyltransferase activity"/>
    <property type="evidence" value="ECO:0007669"/>
    <property type="project" value="UniProtKB-ARBA"/>
</dbReference>
<evidence type="ECO:0000313" key="5">
    <source>
        <dbReference type="Proteomes" id="UP000002069"/>
    </source>
</evidence>
<evidence type="ECO:0000259" key="3">
    <source>
        <dbReference type="Pfam" id="PF00535"/>
    </source>
</evidence>
<dbReference type="Pfam" id="PF00535">
    <property type="entry name" value="Glycos_transf_2"/>
    <property type="match status" value="1"/>
</dbReference>
<dbReference type="PANTHER" id="PTHR22916">
    <property type="entry name" value="GLYCOSYLTRANSFERASE"/>
    <property type="match status" value="1"/>
</dbReference>
<evidence type="ECO:0000313" key="4">
    <source>
        <dbReference type="EMBL" id="CBA34460.1"/>
    </source>
</evidence>
<proteinExistence type="predicted"/>
<feature type="domain" description="Glycosyltransferase 2-like" evidence="3">
    <location>
        <begin position="26"/>
        <end position="151"/>
    </location>
</feature>